<feature type="region of interest" description="Disordered" evidence="1">
    <location>
        <begin position="172"/>
        <end position="216"/>
    </location>
</feature>
<keyword evidence="2" id="KW-0472">Membrane</keyword>
<evidence type="ECO:0000313" key="3">
    <source>
        <dbReference type="EMBL" id="KAF5843431.1"/>
    </source>
</evidence>
<gene>
    <name evidence="3" type="ORF">DUNSADRAFT_15726</name>
</gene>
<feature type="transmembrane region" description="Helical" evidence="2">
    <location>
        <begin position="30"/>
        <end position="54"/>
    </location>
</feature>
<evidence type="ECO:0000256" key="2">
    <source>
        <dbReference type="SAM" id="Phobius"/>
    </source>
</evidence>
<dbReference type="EMBL" id="MU069442">
    <property type="protein sequence ID" value="KAF5843431.1"/>
    <property type="molecule type" value="Genomic_DNA"/>
</dbReference>
<sequence length="289" mass="31176">MIEKWRLIAQTQGHITGGTHWGSWASCVHLLLFATAITVFGVHLGSWLGIILPWRLWWPSFVSPCFTRQTHKLASLAALGMGSPLACQHLSWTSALDLALLVVQFVAQEVKGGVPVDDVALAVPLDLCFSFLLLGVAQGRIELHFSWVLANLVMSFSVSSIPLVFGHKQPSAVSQDQSTSEQAHAGRRAGLSRNSSGNDRSTVNGPSTVTDSSAFNSRRSSLHMSSHLTAAHLESLVQSQGGYSKPRHSQCGSSTSSVVEQLQACHTPRMTAKPVHKYALASFPCMHTA</sequence>
<evidence type="ECO:0000313" key="4">
    <source>
        <dbReference type="Proteomes" id="UP000815325"/>
    </source>
</evidence>
<keyword evidence="2" id="KW-1133">Transmembrane helix</keyword>
<protein>
    <submittedName>
        <fullName evidence="3">Uncharacterized protein</fullName>
    </submittedName>
</protein>
<dbReference type="Proteomes" id="UP000815325">
    <property type="component" value="Unassembled WGS sequence"/>
</dbReference>
<proteinExistence type="predicted"/>
<keyword evidence="4" id="KW-1185">Reference proteome</keyword>
<feature type="compositionally biased region" description="Polar residues" evidence="1">
    <location>
        <begin position="172"/>
        <end position="182"/>
    </location>
</feature>
<feature type="compositionally biased region" description="Polar residues" evidence="1">
    <location>
        <begin position="192"/>
        <end position="216"/>
    </location>
</feature>
<reference evidence="3" key="1">
    <citation type="submission" date="2017-08" db="EMBL/GenBank/DDBJ databases">
        <authorList>
            <person name="Polle J.E."/>
            <person name="Barry K."/>
            <person name="Cushman J."/>
            <person name="Schmutz J."/>
            <person name="Tran D."/>
            <person name="Hathwaick L.T."/>
            <person name="Yim W.C."/>
            <person name="Jenkins J."/>
            <person name="Mckie-Krisberg Z.M."/>
            <person name="Prochnik S."/>
            <person name="Lindquist E."/>
            <person name="Dockter R.B."/>
            <person name="Adam C."/>
            <person name="Molina H."/>
            <person name="Bunkerborg J."/>
            <person name="Jin E."/>
            <person name="Buchheim M."/>
            <person name="Magnuson J."/>
        </authorList>
    </citation>
    <scope>NUCLEOTIDE SEQUENCE</scope>
    <source>
        <strain evidence="3">CCAP 19/18</strain>
    </source>
</reference>
<name>A0ABQ7H9A1_DUNSA</name>
<accession>A0ABQ7H9A1</accession>
<comment type="caution">
    <text evidence="3">The sequence shown here is derived from an EMBL/GenBank/DDBJ whole genome shotgun (WGS) entry which is preliminary data.</text>
</comment>
<organism evidence="3 4">
    <name type="scientific">Dunaliella salina</name>
    <name type="common">Green alga</name>
    <name type="synonym">Protococcus salinus</name>
    <dbReference type="NCBI Taxonomy" id="3046"/>
    <lineage>
        <taxon>Eukaryota</taxon>
        <taxon>Viridiplantae</taxon>
        <taxon>Chlorophyta</taxon>
        <taxon>core chlorophytes</taxon>
        <taxon>Chlorophyceae</taxon>
        <taxon>CS clade</taxon>
        <taxon>Chlamydomonadales</taxon>
        <taxon>Dunaliellaceae</taxon>
        <taxon>Dunaliella</taxon>
    </lineage>
</organism>
<evidence type="ECO:0000256" key="1">
    <source>
        <dbReference type="SAM" id="MobiDB-lite"/>
    </source>
</evidence>
<dbReference type="PROSITE" id="PS51257">
    <property type="entry name" value="PROKAR_LIPOPROTEIN"/>
    <property type="match status" value="1"/>
</dbReference>
<keyword evidence="2" id="KW-0812">Transmembrane</keyword>